<keyword evidence="4" id="KW-1185">Reference proteome</keyword>
<feature type="domain" description="D-glutamate cyclase-like C-terminal" evidence="2">
    <location>
        <begin position="23"/>
        <end position="268"/>
    </location>
</feature>
<accession>A0AA35XBX5</accession>
<evidence type="ECO:0000313" key="4">
    <source>
        <dbReference type="Proteomes" id="UP001174909"/>
    </source>
</evidence>
<evidence type="ECO:0000313" key="3">
    <source>
        <dbReference type="EMBL" id="CAI8045222.1"/>
    </source>
</evidence>
<dbReference type="EMBL" id="CASHTH010003459">
    <property type="protein sequence ID" value="CAI8045222.1"/>
    <property type="molecule type" value="Genomic_DNA"/>
</dbReference>
<gene>
    <name evidence="3" type="ORF">GBAR_LOCUS25034</name>
</gene>
<dbReference type="PANTHER" id="PTHR32022">
    <property type="entry name" value="D-GLUTAMATE CYCLASE, MITOCHONDRIAL"/>
    <property type="match status" value="1"/>
</dbReference>
<dbReference type="InterPro" id="IPR025504">
    <property type="entry name" value="GLUCM_C"/>
</dbReference>
<evidence type="ECO:0000259" key="2">
    <source>
        <dbReference type="Pfam" id="PF14336"/>
    </source>
</evidence>
<comment type="caution">
    <text evidence="3">The sequence shown here is derived from an EMBL/GenBank/DDBJ whole genome shotgun (WGS) entry which is preliminary data.</text>
</comment>
<dbReference type="Pfam" id="PF14336">
    <property type="entry name" value="GLUCM-like_C"/>
    <property type="match status" value="1"/>
</dbReference>
<dbReference type="PANTHER" id="PTHR32022:SF10">
    <property type="entry name" value="D-GLUTAMATE CYCLASE, MITOCHONDRIAL"/>
    <property type="match status" value="1"/>
</dbReference>
<feature type="region of interest" description="Disordered" evidence="1">
    <location>
        <begin position="264"/>
        <end position="293"/>
    </location>
</feature>
<dbReference type="Gene3D" id="3.90.1640.20">
    <property type="entry name" value="TON_0340"/>
    <property type="match status" value="1"/>
</dbReference>
<evidence type="ECO:0000256" key="1">
    <source>
        <dbReference type="SAM" id="MobiDB-lite"/>
    </source>
</evidence>
<dbReference type="Proteomes" id="UP001174909">
    <property type="component" value="Unassembled WGS sequence"/>
</dbReference>
<name>A0AA35XBX5_GEOBA</name>
<protein>
    <submittedName>
        <fullName evidence="3">D-glutamate cyclase, mitochondrial</fullName>
    </submittedName>
</protein>
<reference evidence="3" key="1">
    <citation type="submission" date="2023-03" db="EMBL/GenBank/DDBJ databases">
        <authorList>
            <person name="Steffen K."/>
            <person name="Cardenas P."/>
        </authorList>
    </citation>
    <scope>NUCLEOTIDE SEQUENCE</scope>
</reference>
<organism evidence="3 4">
    <name type="scientific">Geodia barretti</name>
    <name type="common">Barrett's horny sponge</name>
    <dbReference type="NCBI Taxonomy" id="519541"/>
    <lineage>
        <taxon>Eukaryota</taxon>
        <taxon>Metazoa</taxon>
        <taxon>Porifera</taxon>
        <taxon>Demospongiae</taxon>
        <taxon>Heteroscleromorpha</taxon>
        <taxon>Tetractinellida</taxon>
        <taxon>Astrophorina</taxon>
        <taxon>Geodiidae</taxon>
        <taxon>Geodia</taxon>
    </lineage>
</organism>
<proteinExistence type="predicted"/>
<dbReference type="AlphaFoldDB" id="A0AA35XBX5"/>
<sequence>MEKDRSRETAQREHSVTIEDIILDRDRRGISKLRPHLASNFATEAAQLILDNPGTAIIVTGFYILDAGYAETDGPPGAVVIGSALNQLGYEVVHVTDRYASDIMDKTGGDYSRVVEFPVVDDAASIEFAKGVIDDLNPSVVIAIERCGLTDEGKYRNMRGRDITDYNARIDHIFHADIPSVGIGDGGNEIGMGNLSEEVTQVESLVKIPCVTQTSKLMLASVSNWGGYGLAAALSELSSRNLLPSIEEEQALLKQTVDLGAVDGMSPRSRRVQGGPHAGKPSPPSAQTGKWTQKTARLSRGAFYDDLAIHKR</sequence>